<feature type="non-terminal residue" evidence="1">
    <location>
        <position position="1"/>
    </location>
</feature>
<proteinExistence type="predicted"/>
<dbReference type="AlphaFoldDB" id="A0A382QRP9"/>
<name>A0A382QRP9_9ZZZZ</name>
<organism evidence="1">
    <name type="scientific">marine metagenome</name>
    <dbReference type="NCBI Taxonomy" id="408172"/>
    <lineage>
        <taxon>unclassified sequences</taxon>
        <taxon>metagenomes</taxon>
        <taxon>ecological metagenomes</taxon>
    </lineage>
</organism>
<dbReference type="EMBL" id="UINC01116445">
    <property type="protein sequence ID" value="SVC88194.1"/>
    <property type="molecule type" value="Genomic_DNA"/>
</dbReference>
<gene>
    <name evidence="1" type="ORF">METZ01_LOCUS341048</name>
</gene>
<reference evidence="1" key="1">
    <citation type="submission" date="2018-05" db="EMBL/GenBank/DDBJ databases">
        <authorList>
            <person name="Lanie J.A."/>
            <person name="Ng W.-L."/>
            <person name="Kazmierczak K.M."/>
            <person name="Andrzejewski T.M."/>
            <person name="Davidsen T.M."/>
            <person name="Wayne K.J."/>
            <person name="Tettelin H."/>
            <person name="Glass J.I."/>
            <person name="Rusch D."/>
            <person name="Podicherti R."/>
            <person name="Tsui H.-C.T."/>
            <person name="Winkler M.E."/>
        </authorList>
    </citation>
    <scope>NUCLEOTIDE SEQUENCE</scope>
</reference>
<feature type="non-terminal residue" evidence="1">
    <location>
        <position position="329"/>
    </location>
</feature>
<sequence length="329" mass="35758">RSLRNPWGFDVALVIVQNANWCNSASAKFNYSLDNGTAQSLGCSSSSVGKALELWTSYDEDGNPVYTIPKDSPSFITISTVGTTEDALSTQLAAAKEYHFRRGASTEYTFKCSNNAFDDCSGGATDEYPTHVSPIVYGDYGSTDYIKFSIVDNGSTNIAFDNASGTYYGEESWDCSGSTCSQKFFFFPINATTVNSGATETDLILYRGDNDSLVSDTRFGVKAYLISGSTMAGILANAEDSFDSHYFEGPIANPNWNIEKDPWQVTGKDGAVVTFTEERKMGDWFNKAVWNQDLSAADMAARCSYFDNGSNNNSSSSYQTLCNGLGARS</sequence>
<protein>
    <submittedName>
        <fullName evidence="1">Uncharacterized protein</fullName>
    </submittedName>
</protein>
<accession>A0A382QRP9</accession>
<evidence type="ECO:0000313" key="1">
    <source>
        <dbReference type="EMBL" id="SVC88194.1"/>
    </source>
</evidence>